<dbReference type="AlphaFoldDB" id="A0AAD6HCX5"/>
<dbReference type="EMBL" id="JAQJAN010000019">
    <property type="protein sequence ID" value="KAJ5709172.1"/>
    <property type="molecule type" value="Genomic_DNA"/>
</dbReference>
<evidence type="ECO:0000313" key="2">
    <source>
        <dbReference type="Proteomes" id="UP001215712"/>
    </source>
</evidence>
<sequence length="111" mass="12722">MLVAEYALRESVQREEMLQDKIRSLEKAAAIEPEGKVQLEIANNELDRARREFYSNQQALYRAEAMFLPSVKDDYEKLRSDESWIVLTKVAAAVEAVDAVLREGYQKEAKG</sequence>
<reference evidence="1" key="1">
    <citation type="journal article" date="2023" name="IMA Fungus">
        <title>Comparative genomic study of the Penicillium genus elucidates a diverse pangenome and 15 lateral gene transfer events.</title>
        <authorList>
            <person name="Petersen C."/>
            <person name="Sorensen T."/>
            <person name="Nielsen M.R."/>
            <person name="Sondergaard T.E."/>
            <person name="Sorensen J.L."/>
            <person name="Fitzpatrick D.A."/>
            <person name="Frisvad J.C."/>
            <person name="Nielsen K.L."/>
        </authorList>
    </citation>
    <scope>NUCLEOTIDE SEQUENCE</scope>
    <source>
        <strain evidence="1">IBT 17514</strain>
    </source>
</reference>
<protein>
    <submittedName>
        <fullName evidence="1">Uncharacterized protein</fullName>
    </submittedName>
</protein>
<dbReference type="Proteomes" id="UP001215712">
    <property type="component" value="Unassembled WGS sequence"/>
</dbReference>
<name>A0AAD6HCX5_9EURO</name>
<accession>A0AAD6HCX5</accession>
<proteinExistence type="predicted"/>
<keyword evidence="2" id="KW-1185">Reference proteome</keyword>
<comment type="caution">
    <text evidence="1">The sequence shown here is derived from an EMBL/GenBank/DDBJ whole genome shotgun (WGS) entry which is preliminary data.</text>
</comment>
<evidence type="ECO:0000313" key="1">
    <source>
        <dbReference type="EMBL" id="KAJ5709172.1"/>
    </source>
</evidence>
<reference evidence="1" key="2">
    <citation type="submission" date="2023-01" db="EMBL/GenBank/DDBJ databases">
        <authorList>
            <person name="Petersen C."/>
        </authorList>
    </citation>
    <scope>NUCLEOTIDE SEQUENCE</scope>
    <source>
        <strain evidence="1">IBT 17514</strain>
    </source>
</reference>
<organism evidence="1 2">
    <name type="scientific">Penicillium malachiteum</name>
    <dbReference type="NCBI Taxonomy" id="1324776"/>
    <lineage>
        <taxon>Eukaryota</taxon>
        <taxon>Fungi</taxon>
        <taxon>Dikarya</taxon>
        <taxon>Ascomycota</taxon>
        <taxon>Pezizomycotina</taxon>
        <taxon>Eurotiomycetes</taxon>
        <taxon>Eurotiomycetidae</taxon>
        <taxon>Eurotiales</taxon>
        <taxon>Aspergillaceae</taxon>
        <taxon>Penicillium</taxon>
    </lineage>
</organism>
<gene>
    <name evidence="1" type="ORF">N7493_010506</name>
</gene>